<dbReference type="PANTHER" id="PTHR12110:SF41">
    <property type="entry name" value="INOSOSE DEHYDRATASE"/>
    <property type="match status" value="1"/>
</dbReference>
<dbReference type="InterPro" id="IPR036237">
    <property type="entry name" value="Xyl_isomerase-like_sf"/>
</dbReference>
<evidence type="ECO:0000259" key="1">
    <source>
        <dbReference type="Pfam" id="PF01261"/>
    </source>
</evidence>
<dbReference type="EMBL" id="UINC01001306">
    <property type="protein sequence ID" value="SUZ77177.1"/>
    <property type="molecule type" value="Genomic_DNA"/>
</dbReference>
<reference evidence="2" key="1">
    <citation type="submission" date="2018-05" db="EMBL/GenBank/DDBJ databases">
        <authorList>
            <person name="Lanie J.A."/>
            <person name="Ng W.-L."/>
            <person name="Kazmierczak K.M."/>
            <person name="Andrzejewski T.M."/>
            <person name="Davidsen T.M."/>
            <person name="Wayne K.J."/>
            <person name="Tettelin H."/>
            <person name="Glass J.I."/>
            <person name="Rusch D."/>
            <person name="Podicherti R."/>
            <person name="Tsui H.-C.T."/>
            <person name="Winkler M.E."/>
        </authorList>
    </citation>
    <scope>NUCLEOTIDE SEQUENCE</scope>
</reference>
<protein>
    <recommendedName>
        <fullName evidence="1">Xylose isomerase-like TIM barrel domain-containing protein</fullName>
    </recommendedName>
</protein>
<feature type="domain" description="Xylose isomerase-like TIM barrel" evidence="1">
    <location>
        <begin position="86"/>
        <end position="258"/>
    </location>
</feature>
<dbReference type="SUPFAM" id="SSF51658">
    <property type="entry name" value="Xylose isomerase-like"/>
    <property type="match status" value="1"/>
</dbReference>
<evidence type="ECO:0000313" key="2">
    <source>
        <dbReference type="EMBL" id="SUZ77177.1"/>
    </source>
</evidence>
<dbReference type="AlphaFoldDB" id="A0A381QGI0"/>
<dbReference type="PANTHER" id="PTHR12110">
    <property type="entry name" value="HYDROXYPYRUVATE ISOMERASE"/>
    <property type="match status" value="1"/>
</dbReference>
<name>A0A381QGI0_9ZZZZ</name>
<dbReference type="Gene3D" id="3.20.20.150">
    <property type="entry name" value="Divalent-metal-dependent TIM barrel enzymes"/>
    <property type="match status" value="1"/>
</dbReference>
<gene>
    <name evidence="2" type="ORF">METZ01_LOCUS30031</name>
</gene>
<organism evidence="2">
    <name type="scientific">marine metagenome</name>
    <dbReference type="NCBI Taxonomy" id="408172"/>
    <lineage>
        <taxon>unclassified sequences</taxon>
        <taxon>metagenomes</taxon>
        <taxon>ecological metagenomes</taxon>
    </lineage>
</organism>
<proteinExistence type="predicted"/>
<dbReference type="Pfam" id="PF01261">
    <property type="entry name" value="AP_endonuc_2"/>
    <property type="match status" value="1"/>
</dbReference>
<dbReference type="InterPro" id="IPR013022">
    <property type="entry name" value="Xyl_isomerase-like_TIM-brl"/>
</dbReference>
<accession>A0A381QGI0</accession>
<sequence>MITCQKWPIGICGWSLKNDVSLLAKLLDLTGMTHLHLSLDPDLDSDNRDYLDAIEEQQWQPTATMIGFAQEDYSTLDSIRQTGGIVPDQDWDRNKQKILRAIELTASIKLKYLTFHFGFIDNTKPKLRERVKFLADAAGEKNVMILMETGQENAETLRDFLTELYHPALGVNFDPANMILYGKGDPVQALETLAPWVKHVHIKDALRSPVAGKWGREVPWGEGDFDNNDFLRSLSRIGYQGALAIEREAGSTRMQDIQNTVGALQQFSV</sequence>
<dbReference type="InterPro" id="IPR050312">
    <property type="entry name" value="IolE/XylAMocC-like"/>
</dbReference>